<evidence type="ECO:0000256" key="9">
    <source>
        <dbReference type="PROSITE-ProRule" id="PRU00277"/>
    </source>
</evidence>
<feature type="domain" description="PPIase FKBP-type" evidence="11">
    <location>
        <begin position="6"/>
        <end position="100"/>
    </location>
</feature>
<dbReference type="EMBL" id="UGTI01000001">
    <property type="protein sequence ID" value="SUB78336.1"/>
    <property type="molecule type" value="Genomic_DNA"/>
</dbReference>
<gene>
    <name evidence="12" type="primary">slyD</name>
    <name evidence="12" type="ORF">NCTC13100_01497</name>
</gene>
<comment type="subcellular location">
    <subcellularLocation>
        <location evidence="2">Cytoplasm</location>
    </subcellularLocation>
</comment>
<dbReference type="InterPro" id="IPR048261">
    <property type="entry name" value="SlpA/SlyD-like_ins_sf"/>
</dbReference>
<comment type="catalytic activity">
    <reaction evidence="1 9 10">
        <text>[protein]-peptidylproline (omega=180) = [protein]-peptidylproline (omega=0)</text>
        <dbReference type="Rhea" id="RHEA:16237"/>
        <dbReference type="Rhea" id="RHEA-COMP:10747"/>
        <dbReference type="Rhea" id="RHEA-COMP:10748"/>
        <dbReference type="ChEBI" id="CHEBI:83833"/>
        <dbReference type="ChEBI" id="CHEBI:83834"/>
        <dbReference type="EC" id="5.2.1.8"/>
    </reaction>
</comment>
<evidence type="ECO:0000256" key="6">
    <source>
        <dbReference type="ARBA" id="ARBA00023186"/>
    </source>
</evidence>
<dbReference type="PANTHER" id="PTHR47861:SF3">
    <property type="entry name" value="FKBP-TYPE PEPTIDYL-PROLYL CIS-TRANS ISOMERASE SLYD"/>
    <property type="match status" value="1"/>
</dbReference>
<dbReference type="InterPro" id="IPR001179">
    <property type="entry name" value="PPIase_FKBP_dom"/>
</dbReference>
<comment type="function">
    <text evidence="8">Also involved in hydrogenase metallocenter assembly, probably by participating in the nickel insertion step. This function in hydrogenase biosynthesis requires chaperone activity and the presence of the metal-binding domain, but not PPIase activity.</text>
</comment>
<evidence type="ECO:0000259" key="11">
    <source>
        <dbReference type="PROSITE" id="PS50059"/>
    </source>
</evidence>
<dbReference type="Gene3D" id="2.40.10.330">
    <property type="match status" value="1"/>
</dbReference>
<evidence type="ECO:0000256" key="1">
    <source>
        <dbReference type="ARBA" id="ARBA00000971"/>
    </source>
</evidence>
<keyword evidence="6" id="KW-0143">Chaperone</keyword>
<organism evidence="12 13">
    <name type="scientific">Porphyromonas macacae</name>
    <dbReference type="NCBI Taxonomy" id="28115"/>
    <lineage>
        <taxon>Bacteria</taxon>
        <taxon>Pseudomonadati</taxon>
        <taxon>Bacteroidota</taxon>
        <taxon>Bacteroidia</taxon>
        <taxon>Bacteroidales</taxon>
        <taxon>Porphyromonadaceae</taxon>
        <taxon>Porphyromonas</taxon>
    </lineage>
</organism>
<name>A0A379DJ22_9PORP</name>
<protein>
    <recommendedName>
        <fullName evidence="10">Peptidyl-prolyl cis-trans isomerase</fullName>
        <ecNumber evidence="10">5.2.1.8</ecNumber>
    </recommendedName>
</protein>
<evidence type="ECO:0000256" key="4">
    <source>
        <dbReference type="ARBA" id="ARBA00022490"/>
    </source>
</evidence>
<dbReference type="GO" id="GO:0005737">
    <property type="term" value="C:cytoplasm"/>
    <property type="evidence" value="ECO:0007669"/>
    <property type="project" value="UniProtKB-SubCell"/>
</dbReference>
<dbReference type="RefSeq" id="WP_018360265.1">
    <property type="nucleotide sequence ID" value="NZ_UGTI01000001.1"/>
</dbReference>
<evidence type="ECO:0000256" key="10">
    <source>
        <dbReference type="RuleBase" id="RU003915"/>
    </source>
</evidence>
<dbReference type="GO" id="GO:0042026">
    <property type="term" value="P:protein refolding"/>
    <property type="evidence" value="ECO:0007669"/>
    <property type="project" value="UniProtKB-ARBA"/>
</dbReference>
<evidence type="ECO:0000256" key="3">
    <source>
        <dbReference type="ARBA" id="ARBA00006577"/>
    </source>
</evidence>
<keyword evidence="4" id="KW-0963">Cytoplasm</keyword>
<dbReference type="EC" id="5.2.1.8" evidence="10"/>
<dbReference type="GO" id="GO:0003755">
    <property type="term" value="F:peptidyl-prolyl cis-trans isomerase activity"/>
    <property type="evidence" value="ECO:0007669"/>
    <property type="project" value="UniProtKB-UniRule"/>
</dbReference>
<reference evidence="12 13" key="1">
    <citation type="submission" date="2018-06" db="EMBL/GenBank/DDBJ databases">
        <authorList>
            <consortium name="Pathogen Informatics"/>
            <person name="Doyle S."/>
        </authorList>
    </citation>
    <scope>NUCLEOTIDE SEQUENCE [LARGE SCALE GENOMIC DNA]</scope>
    <source>
        <strain evidence="12 13">NCTC13100</strain>
    </source>
</reference>
<dbReference type="Gene3D" id="3.10.50.40">
    <property type="match status" value="1"/>
</dbReference>
<evidence type="ECO:0000256" key="5">
    <source>
        <dbReference type="ARBA" id="ARBA00023110"/>
    </source>
</evidence>
<dbReference type="PANTHER" id="PTHR47861">
    <property type="entry name" value="FKBP-TYPE PEPTIDYL-PROLYL CIS-TRANS ISOMERASE SLYD"/>
    <property type="match status" value="1"/>
</dbReference>
<evidence type="ECO:0000256" key="8">
    <source>
        <dbReference type="ARBA" id="ARBA00037071"/>
    </source>
</evidence>
<evidence type="ECO:0000313" key="12">
    <source>
        <dbReference type="EMBL" id="SUB78336.1"/>
    </source>
</evidence>
<accession>A0A379DJ22</accession>
<keyword evidence="7 9" id="KW-0413">Isomerase</keyword>
<dbReference type="Pfam" id="PF00254">
    <property type="entry name" value="FKBP_C"/>
    <property type="match status" value="1"/>
</dbReference>
<proteinExistence type="inferred from homology"/>
<dbReference type="Proteomes" id="UP000254263">
    <property type="component" value="Unassembled WGS sequence"/>
</dbReference>
<keyword evidence="5 9" id="KW-0697">Rotamase</keyword>
<evidence type="ECO:0000313" key="13">
    <source>
        <dbReference type="Proteomes" id="UP000254263"/>
    </source>
</evidence>
<evidence type="ECO:0000256" key="7">
    <source>
        <dbReference type="ARBA" id="ARBA00023235"/>
    </source>
</evidence>
<comment type="similarity">
    <text evidence="3 10">Belongs to the FKBP-type PPIase family.</text>
</comment>
<dbReference type="SUPFAM" id="SSF54534">
    <property type="entry name" value="FKBP-like"/>
    <property type="match status" value="1"/>
</dbReference>
<dbReference type="PROSITE" id="PS50059">
    <property type="entry name" value="FKBP_PPIASE"/>
    <property type="match status" value="1"/>
</dbReference>
<evidence type="ECO:0000256" key="2">
    <source>
        <dbReference type="ARBA" id="ARBA00004496"/>
    </source>
</evidence>
<dbReference type="AlphaFoldDB" id="A0A379DJ22"/>
<dbReference type="InterPro" id="IPR046357">
    <property type="entry name" value="PPIase_dom_sf"/>
</dbReference>
<sequence>MTISPNKFVACTYELFVGEEQELMEHAPKEAPLKYIQGMNMMLPAFEKNLFGLSVGDKFDFVLPVVDAYGEVNEDAVIELPKEVFKNESGEFDSEIVAEGNMVPMRTADGQVLQGNVLEVKDDAVIMDFNHPLAGEDLHFVGEIVDVHEATAEEIQDFIGGSSCGCGCGDEEGSSCGCGCGDENTGSCCGGECR</sequence>